<dbReference type="InterPro" id="IPR016159">
    <property type="entry name" value="Cullin_repeat-like_dom_sf"/>
</dbReference>
<dbReference type="SUPFAM" id="SSF74788">
    <property type="entry name" value="Cullin repeat-like"/>
    <property type="match status" value="1"/>
</dbReference>
<comment type="similarity">
    <text evidence="1">Belongs to the cullin family.</text>
</comment>
<dbReference type="PROSITE" id="PS50069">
    <property type="entry name" value="CULLIN_2"/>
    <property type="match status" value="1"/>
</dbReference>
<dbReference type="InterPro" id="IPR059120">
    <property type="entry name" value="Cullin-like_AB"/>
</dbReference>
<keyword evidence="4" id="KW-1185">Reference proteome</keyword>
<evidence type="ECO:0000259" key="2">
    <source>
        <dbReference type="PROSITE" id="PS50069"/>
    </source>
</evidence>
<dbReference type="AlphaFoldDB" id="A0AA39XCD9"/>
<dbReference type="SMART" id="SM00884">
    <property type="entry name" value="Cullin_Nedd8"/>
    <property type="match status" value="1"/>
</dbReference>
<organism evidence="3 4">
    <name type="scientific">Immersiella caudata</name>
    <dbReference type="NCBI Taxonomy" id="314043"/>
    <lineage>
        <taxon>Eukaryota</taxon>
        <taxon>Fungi</taxon>
        <taxon>Dikarya</taxon>
        <taxon>Ascomycota</taxon>
        <taxon>Pezizomycotina</taxon>
        <taxon>Sordariomycetes</taxon>
        <taxon>Sordariomycetidae</taxon>
        <taxon>Sordariales</taxon>
        <taxon>Lasiosphaeriaceae</taxon>
        <taxon>Immersiella</taxon>
    </lineage>
</organism>
<dbReference type="InterPro" id="IPR016158">
    <property type="entry name" value="Cullin_homology"/>
</dbReference>
<dbReference type="SUPFAM" id="SSF46785">
    <property type="entry name" value="Winged helix' DNA-binding domain"/>
    <property type="match status" value="1"/>
</dbReference>
<evidence type="ECO:0000313" key="3">
    <source>
        <dbReference type="EMBL" id="KAK0631329.1"/>
    </source>
</evidence>
<dbReference type="GO" id="GO:0006511">
    <property type="term" value="P:ubiquitin-dependent protein catabolic process"/>
    <property type="evidence" value="ECO:0007669"/>
    <property type="project" value="InterPro"/>
</dbReference>
<protein>
    <submittedName>
        <fullName evidence="3">Cullin family-domain-containing protein</fullName>
    </submittedName>
</protein>
<dbReference type="InterPro" id="IPR045093">
    <property type="entry name" value="Cullin"/>
</dbReference>
<dbReference type="InterPro" id="IPR036390">
    <property type="entry name" value="WH_DNA-bd_sf"/>
</dbReference>
<evidence type="ECO:0000256" key="1">
    <source>
        <dbReference type="PROSITE-ProRule" id="PRU00330"/>
    </source>
</evidence>
<dbReference type="Gene3D" id="3.30.230.130">
    <property type="entry name" value="Cullin, Chain C, Domain 2"/>
    <property type="match status" value="1"/>
</dbReference>
<gene>
    <name evidence="3" type="ORF">B0T14DRAFT_597025</name>
</gene>
<dbReference type="Gene3D" id="1.10.10.10">
    <property type="entry name" value="Winged helix-like DNA-binding domain superfamily/Winged helix DNA-binding domain"/>
    <property type="match status" value="1"/>
</dbReference>
<name>A0AA39XCD9_9PEZI</name>
<dbReference type="PANTHER" id="PTHR11932">
    <property type="entry name" value="CULLIN"/>
    <property type="match status" value="1"/>
</dbReference>
<dbReference type="Gene3D" id="1.20.1310.10">
    <property type="entry name" value="Cullin Repeats"/>
    <property type="match status" value="1"/>
</dbReference>
<dbReference type="InterPro" id="IPR036317">
    <property type="entry name" value="Cullin_homology_sf"/>
</dbReference>
<dbReference type="Proteomes" id="UP001175000">
    <property type="component" value="Unassembled WGS sequence"/>
</dbReference>
<dbReference type="SUPFAM" id="SSF75632">
    <property type="entry name" value="Cullin homology domain"/>
    <property type="match status" value="1"/>
</dbReference>
<dbReference type="Pfam" id="PF26557">
    <property type="entry name" value="Cullin_AB"/>
    <property type="match status" value="1"/>
</dbReference>
<reference evidence="3" key="1">
    <citation type="submission" date="2023-06" db="EMBL/GenBank/DDBJ databases">
        <title>Genome-scale phylogeny and comparative genomics of the fungal order Sordariales.</title>
        <authorList>
            <consortium name="Lawrence Berkeley National Laboratory"/>
            <person name="Hensen N."/>
            <person name="Bonometti L."/>
            <person name="Westerberg I."/>
            <person name="Brannstrom I.O."/>
            <person name="Guillou S."/>
            <person name="Cros-Aarteil S."/>
            <person name="Calhoun S."/>
            <person name="Haridas S."/>
            <person name="Kuo A."/>
            <person name="Mondo S."/>
            <person name="Pangilinan J."/>
            <person name="Riley R."/>
            <person name="Labutti K."/>
            <person name="Andreopoulos B."/>
            <person name="Lipzen A."/>
            <person name="Chen C."/>
            <person name="Yanf M."/>
            <person name="Daum C."/>
            <person name="Ng V."/>
            <person name="Clum A."/>
            <person name="Steindorff A."/>
            <person name="Ohm R."/>
            <person name="Martin F."/>
            <person name="Silar P."/>
            <person name="Natvig D."/>
            <person name="Lalanne C."/>
            <person name="Gautier V."/>
            <person name="Ament-Velasquez S.L."/>
            <person name="Kruys A."/>
            <person name="Hutchinson M.I."/>
            <person name="Powell A.J."/>
            <person name="Barry K."/>
            <person name="Miller A.N."/>
            <person name="Grigoriev I.V."/>
            <person name="Debuchy R."/>
            <person name="Gladieux P."/>
            <person name="Thoren M.H."/>
            <person name="Johannesson H."/>
        </authorList>
    </citation>
    <scope>NUCLEOTIDE SEQUENCE</scope>
    <source>
        <strain evidence="3">CBS 606.72</strain>
    </source>
</reference>
<sequence length="751" mass="85465">MERGDWKRFLEYRKREVERLKGIDCLELCHLEEAYKNDVAEPEVEENWDAFQTCVDDRWPQPGPPAPPDVVAQYNSAESAATEEYQKTLGELEAFLTGPGPTFSEKQRSEYVQPLCDLFQDWIGPHIAKIKAELAHVSAERKLEIYAERWTPYYSLARCYSQPLPPYWGPGLSTSYRWVIPLYQFCIFEWFNHVVAPIRPVLRAETDSLLERCLQTEGHETKLILVFQAVLNSDEAIGHEINRPVKIAPNAPFTSLEEIAHHVESSREIAKRIFPRWYFQDIRTMNSLTFVKASRCEAGRGPWGVTQADFMDFLERNDRSTLAAIYIILQELEAEVEPGPFYATLGMFLHSRCLQMLEDVRSRFSAAFHPRVFIASVAKVMKLGNGLVQEAFKSDKGFQEAMDKSILDGVNRNCFCISDTDAPRLLSEAVEVLFSPEIPKTEAAAELEDPESMALLFAALKNKEAFVTNYISSLVHSIVNSESHTPNDKVQAFNEALLKSPCPELAPLVEILSKLNEAESFQRKYLAQVLNPQATFASSFLTLSQSVSWSLPPTPPAFDFIPPQEVTEANAVFKGFYGIQHEARKLSWAWHACHGEVKMNWTASSAVLRVTAYQMAVLLMFNRGDTLHFNRIQEGTGLPRRMLMVLLLGFVDAGILRGKGEKFSVNEVFKGEGVIDLRESLDWKRYEDPAAMVRVMKSLRKATIWEFSGHVAEQMGMYFPPDPELITHCVELLVKRDYLEWTKDACILYVP</sequence>
<proteinExistence type="inferred from homology"/>
<dbReference type="InterPro" id="IPR019559">
    <property type="entry name" value="Cullin_neddylation_domain"/>
</dbReference>
<dbReference type="EMBL" id="JAULSU010000001">
    <property type="protein sequence ID" value="KAK0631329.1"/>
    <property type="molecule type" value="Genomic_DNA"/>
</dbReference>
<dbReference type="GO" id="GO:0031625">
    <property type="term" value="F:ubiquitin protein ligase binding"/>
    <property type="evidence" value="ECO:0007669"/>
    <property type="project" value="InterPro"/>
</dbReference>
<dbReference type="SMART" id="SM00182">
    <property type="entry name" value="CULLIN"/>
    <property type="match status" value="1"/>
</dbReference>
<feature type="domain" description="Cullin family profile" evidence="2">
    <location>
        <begin position="421"/>
        <end position="651"/>
    </location>
</feature>
<evidence type="ECO:0000313" key="4">
    <source>
        <dbReference type="Proteomes" id="UP001175000"/>
    </source>
</evidence>
<accession>A0AA39XCD9</accession>
<dbReference type="InterPro" id="IPR036388">
    <property type="entry name" value="WH-like_DNA-bd_sf"/>
</dbReference>
<comment type="caution">
    <text evidence="3">The sequence shown here is derived from an EMBL/GenBank/DDBJ whole genome shotgun (WGS) entry which is preliminary data.</text>
</comment>